<proteinExistence type="predicted"/>
<dbReference type="RefSeq" id="WP_261614024.1">
    <property type="nucleotide sequence ID" value="NZ_JALIDZ010000001.1"/>
</dbReference>
<evidence type="ECO:0000259" key="2">
    <source>
        <dbReference type="Pfam" id="PF00892"/>
    </source>
</evidence>
<keyword evidence="1" id="KW-1133">Transmembrane helix</keyword>
<feature type="transmembrane region" description="Helical" evidence="1">
    <location>
        <begin position="46"/>
        <end position="65"/>
    </location>
</feature>
<dbReference type="AlphaFoldDB" id="A0AAW5QV76"/>
<dbReference type="InterPro" id="IPR037185">
    <property type="entry name" value="EmrE-like"/>
</dbReference>
<dbReference type="FunFam" id="1.10.3730.20:FF:000009">
    <property type="entry name" value="EamA family transporter"/>
    <property type="match status" value="1"/>
</dbReference>
<evidence type="ECO:0000313" key="3">
    <source>
        <dbReference type="EMBL" id="MCT8970456.1"/>
    </source>
</evidence>
<dbReference type="Pfam" id="PF00892">
    <property type="entry name" value="EamA"/>
    <property type="match status" value="1"/>
</dbReference>
<protein>
    <submittedName>
        <fullName evidence="3">EamA family transporter</fullName>
    </submittedName>
</protein>
<evidence type="ECO:0000313" key="4">
    <source>
        <dbReference type="Proteomes" id="UP001320898"/>
    </source>
</evidence>
<gene>
    <name evidence="3" type="ORF">MUB46_01145</name>
</gene>
<accession>A0AAW5QV76</accession>
<feature type="transmembrane region" description="Helical" evidence="1">
    <location>
        <begin position="12"/>
        <end position="34"/>
    </location>
</feature>
<reference evidence="3 4" key="1">
    <citation type="submission" date="2022-04" db="EMBL/GenBank/DDBJ databases">
        <authorList>
            <person name="Ye Y.-Q."/>
            <person name="Du Z.-J."/>
        </authorList>
    </citation>
    <scope>NUCLEOTIDE SEQUENCE [LARGE SCALE GENOMIC DNA]</scope>
    <source>
        <strain evidence="3 4">A6E488</strain>
    </source>
</reference>
<feature type="transmembrane region" description="Helical" evidence="1">
    <location>
        <begin position="71"/>
        <end position="92"/>
    </location>
</feature>
<keyword evidence="1" id="KW-0812">Transmembrane</keyword>
<evidence type="ECO:0000256" key="1">
    <source>
        <dbReference type="SAM" id="Phobius"/>
    </source>
</evidence>
<dbReference type="InterPro" id="IPR000620">
    <property type="entry name" value="EamA_dom"/>
</dbReference>
<feature type="transmembrane region" description="Helical" evidence="1">
    <location>
        <begin position="127"/>
        <end position="144"/>
    </location>
</feature>
<dbReference type="GO" id="GO:0016020">
    <property type="term" value="C:membrane"/>
    <property type="evidence" value="ECO:0007669"/>
    <property type="project" value="InterPro"/>
</dbReference>
<organism evidence="3 4">
    <name type="scientific">Microbaculum marinisediminis</name>
    <dbReference type="NCBI Taxonomy" id="2931392"/>
    <lineage>
        <taxon>Bacteria</taxon>
        <taxon>Pseudomonadati</taxon>
        <taxon>Pseudomonadota</taxon>
        <taxon>Alphaproteobacteria</taxon>
        <taxon>Hyphomicrobiales</taxon>
        <taxon>Tepidamorphaceae</taxon>
        <taxon>Microbaculum</taxon>
    </lineage>
</organism>
<dbReference type="EMBL" id="JALIDZ010000001">
    <property type="protein sequence ID" value="MCT8970456.1"/>
    <property type="molecule type" value="Genomic_DNA"/>
</dbReference>
<dbReference type="Proteomes" id="UP001320898">
    <property type="component" value="Unassembled WGS sequence"/>
</dbReference>
<keyword evidence="4" id="KW-1185">Reference proteome</keyword>
<dbReference type="SUPFAM" id="SSF103481">
    <property type="entry name" value="Multidrug resistance efflux transporter EmrE"/>
    <property type="match status" value="1"/>
</dbReference>
<dbReference type="Gene3D" id="1.10.3730.20">
    <property type="match status" value="1"/>
</dbReference>
<feature type="domain" description="EamA" evidence="2">
    <location>
        <begin position="9"/>
        <end position="143"/>
    </location>
</feature>
<feature type="transmembrane region" description="Helical" evidence="1">
    <location>
        <begin position="104"/>
        <end position="121"/>
    </location>
</feature>
<name>A0AAW5QV76_9HYPH</name>
<comment type="caution">
    <text evidence="3">The sequence shown here is derived from an EMBL/GenBank/DDBJ whole genome shotgun (WGS) entry which is preliminary data.</text>
</comment>
<dbReference type="PANTHER" id="PTHR22911:SF137">
    <property type="entry name" value="SOLUTE CARRIER FAMILY 35 MEMBER G2-RELATED"/>
    <property type="match status" value="1"/>
</dbReference>
<keyword evidence="1" id="KW-0472">Membrane</keyword>
<sequence>MARPEVQAWQFWALLSAAFAALTAIFAKVGVANVNSDFATLFRTAVILPTLAVLVLATGQIPSLASVSGRTYLFLTLSALATGASWLCYFRALQLGDAAQVAPVDKLSVVLVAVFGVVFLGERLTGRGWLGIAFVTLGVLLIAWKR</sequence>
<dbReference type="PANTHER" id="PTHR22911">
    <property type="entry name" value="ACYL-MALONYL CONDENSING ENZYME-RELATED"/>
    <property type="match status" value="1"/>
</dbReference>